<organism evidence="2 3">
    <name type="scientific">Actinomadura fulvescens</name>
    <dbReference type="NCBI Taxonomy" id="46160"/>
    <lineage>
        <taxon>Bacteria</taxon>
        <taxon>Bacillati</taxon>
        <taxon>Actinomycetota</taxon>
        <taxon>Actinomycetes</taxon>
        <taxon>Streptosporangiales</taxon>
        <taxon>Thermomonosporaceae</taxon>
        <taxon>Actinomadura</taxon>
    </lineage>
</organism>
<feature type="domain" description="Carboxymuconolactone decarboxylase-like" evidence="1">
    <location>
        <begin position="60"/>
        <end position="123"/>
    </location>
</feature>
<proteinExistence type="predicted"/>
<dbReference type="Proteomes" id="UP001501509">
    <property type="component" value="Unassembled WGS sequence"/>
</dbReference>
<dbReference type="InterPro" id="IPR029032">
    <property type="entry name" value="AhpD-like"/>
</dbReference>
<dbReference type="SUPFAM" id="SSF69118">
    <property type="entry name" value="AhpD-like"/>
    <property type="match status" value="1"/>
</dbReference>
<protein>
    <submittedName>
        <fullName evidence="2">Carboxymuconolactone decarboxylase family protein</fullName>
    </submittedName>
</protein>
<evidence type="ECO:0000313" key="3">
    <source>
        <dbReference type="Proteomes" id="UP001501509"/>
    </source>
</evidence>
<dbReference type="Pfam" id="PF02627">
    <property type="entry name" value="CMD"/>
    <property type="match status" value="1"/>
</dbReference>
<comment type="caution">
    <text evidence="2">The sequence shown here is derived from an EMBL/GenBank/DDBJ whole genome shotgun (WGS) entry which is preliminary data.</text>
</comment>
<dbReference type="InterPro" id="IPR004675">
    <property type="entry name" value="AhpD_core"/>
</dbReference>
<keyword evidence="3" id="KW-1185">Reference proteome</keyword>
<dbReference type="RefSeq" id="WP_344541823.1">
    <property type="nucleotide sequence ID" value="NZ_BAAATD010000004.1"/>
</dbReference>
<dbReference type="NCBIfam" id="TIGR00778">
    <property type="entry name" value="ahpD_dom"/>
    <property type="match status" value="1"/>
</dbReference>
<sequence>MTSLFVRAARRGAQEQIGHVSLVRHEAARGRVAEIYAQLERDFGILAPPVILHSPAPAMLAAAWMMLRETLVATGRADRAAKEAVAAAVSLGNSCPYCVEVHSMTLHGLVRGHDAEAIARDRLIEIREPRIAAIAEWARRSGEKGPSGRDTPPFLPALGPELIGVAVVFHYYNRMVNVFLGDTPFPDRTPARVRRGLKRLIGRYMAPGASNFHEPGASLGLLPGGPLPEDFGWAKANGMVADAFARSATAIDEAGKRVVPASVRDLLAAELEAWDGRPPGLGRGRFDDAVAGLPAADRPAGRLAMLTAMASYRVDQAVIDAFRRDDPADARFVEFVSWAAFTAARRAGALSRDLAGGIAEGAEGVE</sequence>
<name>A0ABP6C164_9ACTN</name>
<dbReference type="InterPro" id="IPR003779">
    <property type="entry name" value="CMD-like"/>
</dbReference>
<gene>
    <name evidence="2" type="ORF">GCM10010411_33240</name>
</gene>
<evidence type="ECO:0000259" key="1">
    <source>
        <dbReference type="Pfam" id="PF02627"/>
    </source>
</evidence>
<dbReference type="EMBL" id="BAAATD010000004">
    <property type="protein sequence ID" value="GAA2597089.1"/>
    <property type="molecule type" value="Genomic_DNA"/>
</dbReference>
<evidence type="ECO:0000313" key="2">
    <source>
        <dbReference type="EMBL" id="GAA2597089.1"/>
    </source>
</evidence>
<reference evidence="3" key="1">
    <citation type="journal article" date="2019" name="Int. J. Syst. Evol. Microbiol.">
        <title>The Global Catalogue of Microorganisms (GCM) 10K type strain sequencing project: providing services to taxonomists for standard genome sequencing and annotation.</title>
        <authorList>
            <consortium name="The Broad Institute Genomics Platform"/>
            <consortium name="The Broad Institute Genome Sequencing Center for Infectious Disease"/>
            <person name="Wu L."/>
            <person name="Ma J."/>
        </authorList>
    </citation>
    <scope>NUCLEOTIDE SEQUENCE [LARGE SCALE GENOMIC DNA]</scope>
    <source>
        <strain evidence="3">JCM 6833</strain>
    </source>
</reference>
<accession>A0ABP6C164</accession>
<dbReference type="Gene3D" id="1.20.1290.10">
    <property type="entry name" value="AhpD-like"/>
    <property type="match status" value="1"/>
</dbReference>